<name>A0ABS6EQJ0_9FIRM</name>
<dbReference type="SMART" id="SM00304">
    <property type="entry name" value="HAMP"/>
    <property type="match status" value="1"/>
</dbReference>
<accession>A0ABS6EQJ0</accession>
<dbReference type="InterPro" id="IPR005467">
    <property type="entry name" value="His_kinase_dom"/>
</dbReference>
<keyword evidence="4" id="KW-1133">Transmembrane helix</keyword>
<feature type="compositionally biased region" description="Acidic residues" evidence="3">
    <location>
        <begin position="515"/>
        <end position="524"/>
    </location>
</feature>
<dbReference type="CDD" id="cd06225">
    <property type="entry name" value="HAMP"/>
    <property type="match status" value="1"/>
</dbReference>
<comment type="caution">
    <text evidence="7">The sequence shown here is derived from an EMBL/GenBank/DDBJ whole genome shotgun (WGS) entry which is preliminary data.</text>
</comment>
<dbReference type="Proteomes" id="UP000783588">
    <property type="component" value="Unassembled WGS sequence"/>
</dbReference>
<evidence type="ECO:0000313" key="8">
    <source>
        <dbReference type="Proteomes" id="UP000783588"/>
    </source>
</evidence>
<keyword evidence="1" id="KW-0597">Phosphoprotein</keyword>
<dbReference type="PROSITE" id="PS50885">
    <property type="entry name" value="HAMP"/>
    <property type="match status" value="1"/>
</dbReference>
<sequence>MDKKVTADTRELPDISQEFKAKKDGDGGPREIRVQHAHGGLKGRWTMNSMTIIMAALAIVTIFVTTLSASYYYNNIRQNLYTRVTQSASFINRFLNSSYDQFLSASESFVANMEDKDKLEIQIISSAGNILSSSSSFTTIGSAPGTKDTAQCLEQNATIVWMGRDSVSGERVISASAPLVDTNNNLIGCVRCISSMALVQRQIIVIVLACLLLGAFFALAVELSNRYFIKSIVEPVMKINIIAKEIAAGRYGMRLHKVYDDEIGDLCDTINHMSEEIGKAERMKNDFISSVSHELRTPLTAIGGWSDTLIAGGATDPEEVIMGLGIIQKESRRLTQMVEELLDFTRLESGRMKLNMELFDVGAELYEAVYMYENMLEKENIQLEYDIPDQMCPVNGDRHRMKQVFLNIIDNAAKYGKSGGRIRITLSRDSYTVMIEVRDWGVGIKEDELPFVKEKFYKGSSKQRGSGIGLAVTDEIVRMHGGTLNVASIYGEGTTVTITLPLANTETRPAQLEPEAQEQEEKES</sequence>
<evidence type="ECO:0000259" key="5">
    <source>
        <dbReference type="PROSITE" id="PS50109"/>
    </source>
</evidence>
<evidence type="ECO:0000256" key="4">
    <source>
        <dbReference type="SAM" id="Phobius"/>
    </source>
</evidence>
<feature type="domain" description="Histidine kinase" evidence="5">
    <location>
        <begin position="290"/>
        <end position="504"/>
    </location>
</feature>
<dbReference type="Pfam" id="PF00512">
    <property type="entry name" value="HisKA"/>
    <property type="match status" value="1"/>
</dbReference>
<dbReference type="PANTHER" id="PTHR43547:SF2">
    <property type="entry name" value="HYBRID SIGNAL TRANSDUCTION HISTIDINE KINASE C"/>
    <property type="match status" value="1"/>
</dbReference>
<dbReference type="InterPro" id="IPR003660">
    <property type="entry name" value="HAMP_dom"/>
</dbReference>
<keyword evidence="4" id="KW-0812">Transmembrane</keyword>
<feature type="transmembrane region" description="Helical" evidence="4">
    <location>
        <begin position="52"/>
        <end position="73"/>
    </location>
</feature>
<gene>
    <name evidence="7" type="ORF">KQI75_04145</name>
</gene>
<evidence type="ECO:0000256" key="3">
    <source>
        <dbReference type="SAM" id="MobiDB-lite"/>
    </source>
</evidence>
<proteinExistence type="predicted"/>
<protein>
    <submittedName>
        <fullName evidence="7">HAMP domain-containing histidine kinase</fullName>
    </submittedName>
</protein>
<keyword evidence="2 7" id="KW-0418">Kinase</keyword>
<feature type="region of interest" description="Disordered" evidence="3">
    <location>
        <begin position="505"/>
        <end position="524"/>
    </location>
</feature>
<evidence type="ECO:0000256" key="1">
    <source>
        <dbReference type="ARBA" id="ARBA00022553"/>
    </source>
</evidence>
<dbReference type="Pfam" id="PF00672">
    <property type="entry name" value="HAMP"/>
    <property type="match status" value="1"/>
</dbReference>
<dbReference type="PROSITE" id="PS50109">
    <property type="entry name" value="HIS_KIN"/>
    <property type="match status" value="1"/>
</dbReference>
<dbReference type="CDD" id="cd00082">
    <property type="entry name" value="HisKA"/>
    <property type="match status" value="1"/>
</dbReference>
<dbReference type="EMBL" id="JAHLQI010000002">
    <property type="protein sequence ID" value="MBU5489822.1"/>
    <property type="molecule type" value="Genomic_DNA"/>
</dbReference>
<evidence type="ECO:0000256" key="2">
    <source>
        <dbReference type="ARBA" id="ARBA00022777"/>
    </source>
</evidence>
<dbReference type="GO" id="GO:0016301">
    <property type="term" value="F:kinase activity"/>
    <property type="evidence" value="ECO:0007669"/>
    <property type="project" value="UniProtKB-KW"/>
</dbReference>
<dbReference type="RefSeq" id="WP_216469474.1">
    <property type="nucleotide sequence ID" value="NZ_JAHLQI010000002.1"/>
</dbReference>
<keyword evidence="4" id="KW-0472">Membrane</keyword>
<keyword evidence="8" id="KW-1185">Reference proteome</keyword>
<dbReference type="InterPro" id="IPR003594">
    <property type="entry name" value="HATPase_dom"/>
</dbReference>
<organism evidence="7 8">
    <name type="scientific">Butyricicoccus intestinisimiae</name>
    <dbReference type="NCBI Taxonomy" id="2841509"/>
    <lineage>
        <taxon>Bacteria</taxon>
        <taxon>Bacillati</taxon>
        <taxon>Bacillota</taxon>
        <taxon>Clostridia</taxon>
        <taxon>Eubacteriales</taxon>
        <taxon>Butyricicoccaceae</taxon>
        <taxon>Butyricicoccus</taxon>
    </lineage>
</organism>
<dbReference type="SMART" id="SM00388">
    <property type="entry name" value="HisKA"/>
    <property type="match status" value="1"/>
</dbReference>
<dbReference type="InterPro" id="IPR003661">
    <property type="entry name" value="HisK_dim/P_dom"/>
</dbReference>
<evidence type="ECO:0000259" key="6">
    <source>
        <dbReference type="PROSITE" id="PS50885"/>
    </source>
</evidence>
<evidence type="ECO:0000313" key="7">
    <source>
        <dbReference type="EMBL" id="MBU5489822.1"/>
    </source>
</evidence>
<keyword evidence="2 7" id="KW-0808">Transferase</keyword>
<dbReference type="SMART" id="SM00387">
    <property type="entry name" value="HATPase_c"/>
    <property type="match status" value="1"/>
</dbReference>
<feature type="domain" description="HAMP" evidence="6">
    <location>
        <begin position="230"/>
        <end position="282"/>
    </location>
</feature>
<feature type="transmembrane region" description="Helical" evidence="4">
    <location>
        <begin position="203"/>
        <end position="221"/>
    </location>
</feature>
<reference evidence="7 8" key="1">
    <citation type="submission" date="2021-06" db="EMBL/GenBank/DDBJ databases">
        <authorList>
            <person name="Sun Q."/>
            <person name="Li D."/>
        </authorList>
    </citation>
    <scope>NUCLEOTIDE SEQUENCE [LARGE SCALE GENOMIC DNA]</scope>
    <source>
        <strain evidence="7 8">MSJd-7</strain>
    </source>
</reference>
<dbReference type="Pfam" id="PF02518">
    <property type="entry name" value="HATPase_c"/>
    <property type="match status" value="1"/>
</dbReference>
<dbReference type="PANTHER" id="PTHR43547">
    <property type="entry name" value="TWO-COMPONENT HISTIDINE KINASE"/>
    <property type="match status" value="1"/>
</dbReference>